<organism evidence="1 2">
    <name type="scientific">Meridianimarinicoccus aquatilis</name>
    <dbReference type="NCBI Taxonomy" id="2552766"/>
    <lineage>
        <taxon>Bacteria</taxon>
        <taxon>Pseudomonadati</taxon>
        <taxon>Pseudomonadota</taxon>
        <taxon>Alphaproteobacteria</taxon>
        <taxon>Rhodobacterales</taxon>
        <taxon>Paracoccaceae</taxon>
        <taxon>Meridianimarinicoccus</taxon>
    </lineage>
</organism>
<accession>A0A4R6AXJ4</accession>
<dbReference type="EMBL" id="SMZO01000015">
    <property type="protein sequence ID" value="TDL89000.1"/>
    <property type="molecule type" value="Genomic_DNA"/>
</dbReference>
<dbReference type="AlphaFoldDB" id="A0A4R6AXJ4"/>
<dbReference type="Proteomes" id="UP000294562">
    <property type="component" value="Unassembled WGS sequence"/>
</dbReference>
<evidence type="ECO:0008006" key="3">
    <source>
        <dbReference type="Google" id="ProtNLM"/>
    </source>
</evidence>
<dbReference type="RefSeq" id="WP_133342505.1">
    <property type="nucleotide sequence ID" value="NZ_SMZO01000015.1"/>
</dbReference>
<evidence type="ECO:0000313" key="2">
    <source>
        <dbReference type="Proteomes" id="UP000294562"/>
    </source>
</evidence>
<reference evidence="1 2" key="1">
    <citation type="submission" date="2019-03" db="EMBL/GenBank/DDBJ databases">
        <title>Rhodobacteraceae bacterium SM1902, a new member of the family Rhodobacteraceae isolated from Yantai.</title>
        <authorList>
            <person name="Sun Y."/>
        </authorList>
    </citation>
    <scope>NUCLEOTIDE SEQUENCE [LARGE SCALE GENOMIC DNA]</scope>
    <source>
        <strain evidence="1 2">SM1902</strain>
    </source>
</reference>
<comment type="caution">
    <text evidence="1">The sequence shown here is derived from an EMBL/GenBank/DDBJ whole genome shotgun (WGS) entry which is preliminary data.</text>
</comment>
<keyword evidence="2" id="KW-1185">Reference proteome</keyword>
<evidence type="ECO:0000313" key="1">
    <source>
        <dbReference type="EMBL" id="TDL89000.1"/>
    </source>
</evidence>
<name>A0A4R6AXJ4_9RHOB</name>
<gene>
    <name evidence="1" type="ORF">E2L05_08550</name>
</gene>
<proteinExistence type="predicted"/>
<protein>
    <recommendedName>
        <fullName evidence="3">SGNH/GDSL hydrolase family protein</fullName>
    </recommendedName>
</protein>
<dbReference type="OrthoDB" id="7854074at2"/>
<sequence length="302" mass="33104">MKISEPLGPLCFLCILIAFFGVAVAATEILRARANVLNETTRVLPETQGLPGPLHYYPKQANAWLENTASASQAEVWVIGTSVSLRGFDPCATSGMANFSRSAADITAAARWAGKAATENPHIETIVLELSLSEPDMNLDADASRTINFVLALQKFLQGEEWVATPDDSGSCANPFSNRYFPFKPVSTPDLDRLRSRKSGFLDNARGLGDWCAAEGNRRIIFHLPPLNPVVYRRQPELEPVMKEVSGILSTLVQDFTALHPACNAVFRAPDADASTPEDWMDGLHFRPSFGTPYLESLLRQP</sequence>